<dbReference type="PRINTS" id="PR01259">
    <property type="entry name" value="NACAEXCHNGR"/>
</dbReference>
<evidence type="ECO:0000256" key="3">
    <source>
        <dbReference type="ARBA" id="ARBA00022448"/>
    </source>
</evidence>
<keyword evidence="15" id="KW-0406">Ion transport</keyword>
<evidence type="ECO:0000256" key="19">
    <source>
        <dbReference type="ARBA" id="ARBA00033667"/>
    </source>
</evidence>
<dbReference type="PANTHER" id="PTHR11878">
    <property type="entry name" value="SODIUM/CALCIUM EXCHANGER"/>
    <property type="match status" value="1"/>
</dbReference>
<keyword evidence="16 20" id="KW-0472">Membrane</keyword>
<keyword evidence="6" id="KW-0109">Calcium transport</keyword>
<name>A0A267DZE0_9PLAT</name>
<dbReference type="GO" id="GO:0005516">
    <property type="term" value="F:calmodulin binding"/>
    <property type="evidence" value="ECO:0007669"/>
    <property type="project" value="UniProtKB-KW"/>
</dbReference>
<feature type="domain" description="Calx-beta" evidence="21">
    <location>
        <begin position="438"/>
        <end position="537"/>
    </location>
</feature>
<feature type="transmembrane region" description="Helical" evidence="20">
    <location>
        <begin position="188"/>
        <end position="207"/>
    </location>
</feature>
<dbReference type="AlphaFoldDB" id="A0A267DZE0"/>
<dbReference type="Pfam" id="PF01699">
    <property type="entry name" value="Na_Ca_ex"/>
    <property type="match status" value="2"/>
</dbReference>
<dbReference type="PANTHER" id="PTHR11878:SF76">
    <property type="entry name" value="CALX-BETA DOMAIN-CONTAINING PROTEIN"/>
    <property type="match status" value="1"/>
</dbReference>
<feature type="transmembrane region" description="Helical" evidence="20">
    <location>
        <begin position="127"/>
        <end position="147"/>
    </location>
</feature>
<evidence type="ECO:0000256" key="16">
    <source>
        <dbReference type="ARBA" id="ARBA00023136"/>
    </source>
</evidence>
<keyword evidence="18" id="KW-0739">Sodium transport</keyword>
<dbReference type="InterPro" id="IPR004836">
    <property type="entry name" value="Na_Ca_Ex"/>
</dbReference>
<dbReference type="GO" id="GO:0005432">
    <property type="term" value="F:calcium:sodium antiporter activity"/>
    <property type="evidence" value="ECO:0007669"/>
    <property type="project" value="InterPro"/>
</dbReference>
<protein>
    <recommendedName>
        <fullName evidence="21">Calx-beta domain-containing protein</fullName>
    </recommendedName>
</protein>
<keyword evidence="14" id="KW-0915">Sodium</keyword>
<dbReference type="InterPro" id="IPR051171">
    <property type="entry name" value="CaCA"/>
</dbReference>
<keyword evidence="17" id="KW-0325">Glycoprotein</keyword>
<evidence type="ECO:0000313" key="22">
    <source>
        <dbReference type="EMBL" id="PAA54680.1"/>
    </source>
</evidence>
<comment type="catalytic activity">
    <reaction evidence="19">
        <text>Ca(2+)(in) + 3 Na(+)(out) = Ca(2+)(out) + 3 Na(+)(in)</text>
        <dbReference type="Rhea" id="RHEA:69955"/>
        <dbReference type="ChEBI" id="CHEBI:29101"/>
        <dbReference type="ChEBI" id="CHEBI:29108"/>
    </reaction>
</comment>
<evidence type="ECO:0000256" key="12">
    <source>
        <dbReference type="ARBA" id="ARBA00022860"/>
    </source>
</evidence>
<dbReference type="GO" id="GO:0098794">
    <property type="term" value="C:postsynapse"/>
    <property type="evidence" value="ECO:0007669"/>
    <property type="project" value="TreeGrafter"/>
</dbReference>
<comment type="caution">
    <text evidence="22">The sequence shown here is derived from an EMBL/GenBank/DDBJ whole genome shotgun (WGS) entry which is preliminary data.</text>
</comment>
<evidence type="ECO:0000256" key="5">
    <source>
        <dbReference type="ARBA" id="ARBA00022475"/>
    </source>
</evidence>
<evidence type="ECO:0000256" key="7">
    <source>
        <dbReference type="ARBA" id="ARBA00022692"/>
    </source>
</evidence>
<feature type="transmembrane region" description="Helical" evidence="20">
    <location>
        <begin position="36"/>
        <end position="59"/>
    </location>
</feature>
<evidence type="ECO:0000256" key="10">
    <source>
        <dbReference type="ARBA" id="ARBA00022737"/>
    </source>
</evidence>
<dbReference type="InterPro" id="IPR004837">
    <property type="entry name" value="NaCa_Exmemb"/>
</dbReference>
<keyword evidence="11" id="KW-0106">Calcium</keyword>
<feature type="transmembrane region" description="Helical" evidence="20">
    <location>
        <begin position="631"/>
        <end position="655"/>
    </location>
</feature>
<feature type="transmembrane region" description="Helical" evidence="20">
    <location>
        <begin position="711"/>
        <end position="728"/>
    </location>
</feature>
<evidence type="ECO:0000259" key="21">
    <source>
        <dbReference type="SMART" id="SM00237"/>
    </source>
</evidence>
<feature type="transmembrane region" description="Helical" evidence="20">
    <location>
        <begin position="667"/>
        <end position="685"/>
    </location>
</feature>
<keyword evidence="3" id="KW-0813">Transport</keyword>
<evidence type="ECO:0000256" key="18">
    <source>
        <dbReference type="ARBA" id="ARBA00023201"/>
    </source>
</evidence>
<dbReference type="Pfam" id="PF03160">
    <property type="entry name" value="Calx-beta"/>
    <property type="match status" value="1"/>
</dbReference>
<proteinExistence type="inferred from homology"/>
<reference evidence="22 23" key="1">
    <citation type="submission" date="2017-06" db="EMBL/GenBank/DDBJ databases">
        <title>A platform for efficient transgenesis in Macrostomum lignano, a flatworm model organism for stem cell research.</title>
        <authorList>
            <person name="Berezikov E."/>
        </authorList>
    </citation>
    <scope>NUCLEOTIDE SEQUENCE [LARGE SCALE GENOMIC DNA]</scope>
    <source>
        <strain evidence="22">DV1</strain>
        <tissue evidence="22">Whole organism</tissue>
    </source>
</reference>
<sequence>MSAANCTTTYTCSHVKTIFLPFMNESTWRLEVRATLYLIGLIWLFMGISIIADIFMSAIEKITNSVRKITIFNSDAGTEEVVEVKIWNDTVANLTLMAMGSSAPEILLSIIEIVSNNFESGELGPSTIVGSAAFNLFVISAVCVVSVGPDGKRIKQFNVFCVTSAFSVFAYLWLVIILVWSTPDFVDLWEGVVTFLLFTILVVVSFMTDRGFCCRRIEQDDVETEKGVSLEDGHIDEEQIGEFLKQLGKDPNLTETEMKQLVLKKFTERLPHSRAWYRMNATRALMGGHKLEVQLPERLQQKLVTLAARSADEVTDSAASLRDRDALTEGGKLAVVEFASASVAVLESDQRARLTIRRYGNTRVRALIKVETVDGTATKDEDYVPFKKTIVFEPGETLQHIDVEIVDDDQWEPDETFFVKMSLEKGQQLVKLGPKMINQVTIINDDEPGTFEFENASYLFKESCAKACVPVRRVNGADGIATVHWKTEDQTAKAGVSYEGGSGELTFSHGEIEKTIDIVIYDVQSKEKDEHFKLVLSDCSMGSKLGKISSTIITIVNDDEYSSFISRLAHAANVELDNIRVDKHTYADQFKEAMNVNGGDLENATAFDYIMHFLTFAWKVLFAAVPPPSIWGGWLCFLVALAFIGLLTALVIDLASLFGCFIGLKDAVTAITLVAIGTSLPDLYASKQAAANDDSADNAIGNVTGSNSVNVFLGLGLPWMMAAIYHSVKGVSFHVKAGDLVFTVIIYTVCCLAATSLLIVRRFTKPFGFCELGGNRPLKFVSASMLFTLWLLYVVLSSLRSYEIIKTDL</sequence>
<evidence type="ECO:0000256" key="20">
    <source>
        <dbReference type="SAM" id="Phobius"/>
    </source>
</evidence>
<keyword evidence="7 20" id="KW-0812">Transmembrane</keyword>
<keyword evidence="9" id="KW-0732">Signal</keyword>
<gene>
    <name evidence="22" type="ORF">BOX15_Mlig012729g1</name>
</gene>
<evidence type="ECO:0000256" key="14">
    <source>
        <dbReference type="ARBA" id="ARBA00023053"/>
    </source>
</evidence>
<feature type="domain" description="Calx-beta" evidence="21">
    <location>
        <begin position="317"/>
        <end position="422"/>
    </location>
</feature>
<dbReference type="EMBL" id="NIVC01002872">
    <property type="protein sequence ID" value="PAA54680.1"/>
    <property type="molecule type" value="Genomic_DNA"/>
</dbReference>
<dbReference type="InterPro" id="IPR038081">
    <property type="entry name" value="CalX-like_sf"/>
</dbReference>
<dbReference type="GO" id="GO:0030424">
    <property type="term" value="C:axon"/>
    <property type="evidence" value="ECO:0007669"/>
    <property type="project" value="TreeGrafter"/>
</dbReference>
<evidence type="ECO:0000256" key="17">
    <source>
        <dbReference type="ARBA" id="ARBA00023180"/>
    </source>
</evidence>
<dbReference type="SUPFAM" id="SSF141072">
    <property type="entry name" value="CalX-like"/>
    <property type="match status" value="2"/>
</dbReference>
<dbReference type="GO" id="GO:0007154">
    <property type="term" value="P:cell communication"/>
    <property type="evidence" value="ECO:0007669"/>
    <property type="project" value="InterPro"/>
</dbReference>
<feature type="transmembrane region" description="Helical" evidence="20">
    <location>
        <begin position="740"/>
        <end position="760"/>
    </location>
</feature>
<dbReference type="Gene3D" id="2.60.40.2030">
    <property type="match status" value="2"/>
</dbReference>
<evidence type="ECO:0000256" key="2">
    <source>
        <dbReference type="ARBA" id="ARBA00007489"/>
    </source>
</evidence>
<keyword evidence="12" id="KW-0112">Calmodulin-binding</keyword>
<evidence type="ECO:0000256" key="11">
    <source>
        <dbReference type="ARBA" id="ARBA00022837"/>
    </source>
</evidence>
<dbReference type="GO" id="GO:0046872">
    <property type="term" value="F:metal ion binding"/>
    <property type="evidence" value="ECO:0007669"/>
    <property type="project" value="UniProtKB-KW"/>
</dbReference>
<dbReference type="STRING" id="282301.A0A267DZE0"/>
<keyword evidence="8" id="KW-0479">Metal-binding</keyword>
<keyword evidence="13 20" id="KW-1133">Transmembrane helix</keyword>
<evidence type="ECO:0000256" key="1">
    <source>
        <dbReference type="ARBA" id="ARBA00004651"/>
    </source>
</evidence>
<evidence type="ECO:0000256" key="9">
    <source>
        <dbReference type="ARBA" id="ARBA00022729"/>
    </source>
</evidence>
<keyword evidence="5" id="KW-1003">Cell membrane</keyword>
<keyword evidence="4" id="KW-0050">Antiport</keyword>
<feature type="transmembrane region" description="Helical" evidence="20">
    <location>
        <begin position="780"/>
        <end position="799"/>
    </location>
</feature>
<dbReference type="SMART" id="SM00237">
    <property type="entry name" value="Calx_beta"/>
    <property type="match status" value="2"/>
</dbReference>
<evidence type="ECO:0000313" key="23">
    <source>
        <dbReference type="Proteomes" id="UP000215902"/>
    </source>
</evidence>
<comment type="similarity">
    <text evidence="2">Belongs to the Ca(2+):cation antiporter (CaCA) (TC 2.A.19) family. SLC8 subfamily.</text>
</comment>
<dbReference type="InterPro" id="IPR003644">
    <property type="entry name" value="Calx_beta"/>
</dbReference>
<dbReference type="Gene3D" id="1.20.1420.30">
    <property type="entry name" value="NCX, central ion-binding region"/>
    <property type="match status" value="2"/>
</dbReference>
<comment type="subcellular location">
    <subcellularLocation>
        <location evidence="1">Cell membrane</location>
        <topology evidence="1">Multi-pass membrane protein</topology>
    </subcellularLocation>
</comment>
<evidence type="ECO:0000256" key="13">
    <source>
        <dbReference type="ARBA" id="ARBA00022989"/>
    </source>
</evidence>
<feature type="transmembrane region" description="Helical" evidence="20">
    <location>
        <begin position="159"/>
        <end position="182"/>
    </location>
</feature>
<keyword evidence="23" id="KW-1185">Reference proteome</keyword>
<dbReference type="GO" id="GO:0098703">
    <property type="term" value="P:calcium ion import across plasma membrane"/>
    <property type="evidence" value="ECO:0007669"/>
    <property type="project" value="TreeGrafter"/>
</dbReference>
<accession>A0A267DZE0</accession>
<organism evidence="22 23">
    <name type="scientific">Macrostomum lignano</name>
    <dbReference type="NCBI Taxonomy" id="282301"/>
    <lineage>
        <taxon>Eukaryota</taxon>
        <taxon>Metazoa</taxon>
        <taxon>Spiralia</taxon>
        <taxon>Lophotrochozoa</taxon>
        <taxon>Platyhelminthes</taxon>
        <taxon>Rhabditophora</taxon>
        <taxon>Macrostomorpha</taxon>
        <taxon>Macrostomida</taxon>
        <taxon>Macrostomidae</taxon>
        <taxon>Macrostomum</taxon>
    </lineage>
</organism>
<evidence type="ECO:0000256" key="4">
    <source>
        <dbReference type="ARBA" id="ARBA00022449"/>
    </source>
</evidence>
<dbReference type="InterPro" id="IPR044880">
    <property type="entry name" value="NCX_ion-bd_dom_sf"/>
</dbReference>
<evidence type="ECO:0000256" key="8">
    <source>
        <dbReference type="ARBA" id="ARBA00022723"/>
    </source>
</evidence>
<evidence type="ECO:0000256" key="15">
    <source>
        <dbReference type="ARBA" id="ARBA00023065"/>
    </source>
</evidence>
<evidence type="ECO:0000256" key="6">
    <source>
        <dbReference type="ARBA" id="ARBA00022568"/>
    </source>
</evidence>
<dbReference type="Proteomes" id="UP000215902">
    <property type="component" value="Unassembled WGS sequence"/>
</dbReference>
<dbReference type="GO" id="GO:0042383">
    <property type="term" value="C:sarcolemma"/>
    <property type="evidence" value="ECO:0007669"/>
    <property type="project" value="TreeGrafter"/>
</dbReference>
<dbReference type="OrthoDB" id="418484at2759"/>
<keyword evidence="10" id="KW-0677">Repeat</keyword>